<feature type="transmembrane region" description="Helical" evidence="1">
    <location>
        <begin position="12"/>
        <end position="36"/>
    </location>
</feature>
<evidence type="ECO:0000256" key="1">
    <source>
        <dbReference type="SAM" id="Phobius"/>
    </source>
</evidence>
<feature type="transmembrane region" description="Helical" evidence="1">
    <location>
        <begin position="42"/>
        <end position="61"/>
    </location>
</feature>
<dbReference type="AlphaFoldDB" id="A0A3M2JPG7"/>
<keyword evidence="3" id="KW-1185">Reference proteome</keyword>
<feature type="non-terminal residue" evidence="2">
    <location>
        <position position="62"/>
    </location>
</feature>
<evidence type="ECO:0000313" key="3">
    <source>
        <dbReference type="Proteomes" id="UP000269289"/>
    </source>
</evidence>
<comment type="caution">
    <text evidence="2">The sequence shown here is derived from an EMBL/GenBank/DDBJ whole genome shotgun (WGS) entry which is preliminary data.</text>
</comment>
<organism evidence="2 3">
    <name type="scientific">Cellulomonas triticagri</name>
    <dbReference type="NCBI Taxonomy" id="2483352"/>
    <lineage>
        <taxon>Bacteria</taxon>
        <taxon>Bacillati</taxon>
        <taxon>Actinomycetota</taxon>
        <taxon>Actinomycetes</taxon>
        <taxon>Micrococcales</taxon>
        <taxon>Cellulomonadaceae</taxon>
        <taxon>Cellulomonas</taxon>
    </lineage>
</organism>
<sequence length="62" mass="5797">MDAAGTAPEQRALVAARLLAVSTTVLALGSGAHVLGGGAAPALPVLALVGALVLLGAAALAR</sequence>
<dbReference type="EMBL" id="RFFI01000033">
    <property type="protein sequence ID" value="RMI12605.1"/>
    <property type="molecule type" value="Genomic_DNA"/>
</dbReference>
<keyword evidence="1" id="KW-0472">Membrane</keyword>
<reference evidence="2 3" key="1">
    <citation type="submission" date="2018-10" db="EMBL/GenBank/DDBJ databases">
        <title>Isolation, diversity and antifungal activity of actinobacteria from wheat.</title>
        <authorList>
            <person name="Han C."/>
        </authorList>
    </citation>
    <scope>NUCLEOTIDE SEQUENCE [LARGE SCALE GENOMIC DNA]</scope>
    <source>
        <strain evidence="2 3">NEAU-YY56</strain>
    </source>
</reference>
<dbReference type="Proteomes" id="UP000269289">
    <property type="component" value="Unassembled WGS sequence"/>
</dbReference>
<keyword evidence="1" id="KW-0812">Transmembrane</keyword>
<evidence type="ECO:0000313" key="2">
    <source>
        <dbReference type="EMBL" id="RMI12605.1"/>
    </source>
</evidence>
<proteinExistence type="predicted"/>
<gene>
    <name evidence="2" type="ORF">EBM89_07805</name>
</gene>
<name>A0A3M2JPG7_9CELL</name>
<protein>
    <submittedName>
        <fullName evidence="2">Uncharacterized protein</fullName>
    </submittedName>
</protein>
<keyword evidence="1" id="KW-1133">Transmembrane helix</keyword>
<accession>A0A3M2JPG7</accession>